<dbReference type="InterPro" id="IPR002528">
    <property type="entry name" value="MATE_fam"/>
</dbReference>
<feature type="transmembrane region" description="Helical" evidence="2">
    <location>
        <begin position="112"/>
        <end position="131"/>
    </location>
</feature>
<comment type="similarity">
    <text evidence="1">Belongs to the multi antimicrobial extrusion (MATE) (TC 2.A.66.1) family.</text>
</comment>
<keyword evidence="2" id="KW-1133">Transmembrane helix</keyword>
<keyword evidence="2" id="KW-0812">Transmembrane</keyword>
<dbReference type="GO" id="GO:0015297">
    <property type="term" value="F:antiporter activity"/>
    <property type="evidence" value="ECO:0007669"/>
    <property type="project" value="InterPro"/>
</dbReference>
<protein>
    <submittedName>
        <fullName evidence="3">Uncharacterized protein</fullName>
    </submittedName>
</protein>
<name>A0AA38F1P4_TAXCH</name>
<reference evidence="3 4" key="1">
    <citation type="journal article" date="2021" name="Nat. Plants">
        <title>The Taxus genome provides insights into paclitaxel biosynthesis.</title>
        <authorList>
            <person name="Xiong X."/>
            <person name="Gou J."/>
            <person name="Liao Q."/>
            <person name="Li Y."/>
            <person name="Zhou Q."/>
            <person name="Bi G."/>
            <person name="Li C."/>
            <person name="Du R."/>
            <person name="Wang X."/>
            <person name="Sun T."/>
            <person name="Guo L."/>
            <person name="Liang H."/>
            <person name="Lu P."/>
            <person name="Wu Y."/>
            <person name="Zhang Z."/>
            <person name="Ro D.K."/>
            <person name="Shang Y."/>
            <person name="Huang S."/>
            <person name="Yan J."/>
        </authorList>
    </citation>
    <scope>NUCLEOTIDE SEQUENCE [LARGE SCALE GENOMIC DNA]</scope>
    <source>
        <strain evidence="3">Ta-2019</strain>
    </source>
</reference>
<comment type="caution">
    <text evidence="3">The sequence shown here is derived from an EMBL/GenBank/DDBJ whole genome shotgun (WGS) entry which is preliminary data.</text>
</comment>
<evidence type="ECO:0000256" key="2">
    <source>
        <dbReference type="SAM" id="Phobius"/>
    </source>
</evidence>
<dbReference type="AlphaFoldDB" id="A0AA38F1P4"/>
<feature type="transmembrane region" description="Helical" evidence="2">
    <location>
        <begin position="193"/>
        <end position="212"/>
    </location>
</feature>
<keyword evidence="2" id="KW-0472">Membrane</keyword>
<feature type="transmembrane region" description="Helical" evidence="2">
    <location>
        <begin position="81"/>
        <end position="105"/>
    </location>
</feature>
<dbReference type="Pfam" id="PF01554">
    <property type="entry name" value="MatE"/>
    <property type="match status" value="1"/>
</dbReference>
<dbReference type="Proteomes" id="UP000824469">
    <property type="component" value="Unassembled WGS sequence"/>
</dbReference>
<evidence type="ECO:0000313" key="4">
    <source>
        <dbReference type="Proteomes" id="UP000824469"/>
    </source>
</evidence>
<feature type="transmembrane region" description="Helical" evidence="2">
    <location>
        <begin position="151"/>
        <end position="172"/>
    </location>
</feature>
<organism evidence="3 4">
    <name type="scientific">Taxus chinensis</name>
    <name type="common">Chinese yew</name>
    <name type="synonym">Taxus wallichiana var. chinensis</name>
    <dbReference type="NCBI Taxonomy" id="29808"/>
    <lineage>
        <taxon>Eukaryota</taxon>
        <taxon>Viridiplantae</taxon>
        <taxon>Streptophyta</taxon>
        <taxon>Embryophyta</taxon>
        <taxon>Tracheophyta</taxon>
        <taxon>Spermatophyta</taxon>
        <taxon>Pinopsida</taxon>
        <taxon>Pinidae</taxon>
        <taxon>Conifers II</taxon>
        <taxon>Cupressales</taxon>
        <taxon>Taxaceae</taxon>
        <taxon>Taxus</taxon>
    </lineage>
</organism>
<dbReference type="GO" id="GO:0042910">
    <property type="term" value="F:xenobiotic transmembrane transporter activity"/>
    <property type="evidence" value="ECO:0007669"/>
    <property type="project" value="InterPro"/>
</dbReference>
<feature type="transmembrane region" description="Helical" evidence="2">
    <location>
        <begin position="232"/>
        <end position="255"/>
    </location>
</feature>
<keyword evidence="4" id="KW-1185">Reference proteome</keyword>
<evidence type="ECO:0000313" key="3">
    <source>
        <dbReference type="EMBL" id="KAH9289404.1"/>
    </source>
</evidence>
<dbReference type="PANTHER" id="PTHR11206">
    <property type="entry name" value="MULTIDRUG RESISTANCE PROTEIN"/>
    <property type="match status" value="1"/>
</dbReference>
<dbReference type="EMBL" id="JAHRHJ020003813">
    <property type="protein sequence ID" value="KAH9289404.1"/>
    <property type="molecule type" value="Genomic_DNA"/>
</dbReference>
<dbReference type="GO" id="GO:0016020">
    <property type="term" value="C:membrane"/>
    <property type="evidence" value="ECO:0007669"/>
    <property type="project" value="InterPro"/>
</dbReference>
<evidence type="ECO:0000256" key="1">
    <source>
        <dbReference type="ARBA" id="ARBA00010199"/>
    </source>
</evidence>
<proteinExistence type="inferred from homology"/>
<sequence length="289" mass="31817">MYRAIGDISSSDILIMGFRALASISPTEELASLTEPSLQSEAMDPSRHHVLADHTHSPLRFSAHCLPLAQHGANPSLNITVPLTCCATVVVLLHVPINLMLVVYLKMGIRGVAVAAVWSNLNLGLSLLGYLSLLGVYKKSWEGVSKEYLKGWRSLLSLAIPSYMFFCLEWWWYEFMIILCSLLINPKATLASMGILIQTIALVYIFPSSLSLGVSTRVGNELGGNRPTKARIAMIVVLLCAGMLGLLALTFTIIMRHKWDRMFTQDTNILQLTSLALLIVGLCKPTFNL</sequence>
<accession>A0AA38F1P4</accession>
<gene>
    <name evidence="3" type="ORF">KI387_033521</name>
</gene>